<evidence type="ECO:0000256" key="3">
    <source>
        <dbReference type="HAMAP-Rule" id="MF_02071"/>
    </source>
</evidence>
<dbReference type="CDD" id="cd22268">
    <property type="entry name" value="DPBB_RlpA-like"/>
    <property type="match status" value="1"/>
</dbReference>
<dbReference type="Proteomes" id="UP000280960">
    <property type="component" value="Chromosome"/>
</dbReference>
<gene>
    <name evidence="3" type="primary">rlpA</name>
    <name evidence="6" type="ORF">D2962_16055</name>
</gene>
<keyword evidence="7" id="KW-1185">Reference proteome</keyword>
<dbReference type="HAMAP" id="MF_02071">
    <property type="entry name" value="RlpA"/>
    <property type="match status" value="1"/>
</dbReference>
<evidence type="ECO:0000256" key="1">
    <source>
        <dbReference type="ARBA" id="ARBA00023239"/>
    </source>
</evidence>
<dbReference type="Pfam" id="PF03330">
    <property type="entry name" value="DPBB_1"/>
    <property type="match status" value="1"/>
</dbReference>
<dbReference type="KEGG" id="bacg:D2962_16055"/>
<proteinExistence type="inferred from homology"/>
<accession>A0A3G2R8U7</accession>
<comment type="similarity">
    <text evidence="3 4">Belongs to the RlpA family.</text>
</comment>
<dbReference type="GO" id="GO:0071555">
    <property type="term" value="P:cell wall organization"/>
    <property type="evidence" value="ECO:0007669"/>
    <property type="project" value="UniProtKB-KW"/>
</dbReference>
<dbReference type="InterPro" id="IPR012997">
    <property type="entry name" value="RplA"/>
</dbReference>
<evidence type="ECO:0000256" key="4">
    <source>
        <dbReference type="RuleBase" id="RU003495"/>
    </source>
</evidence>
<evidence type="ECO:0000256" key="2">
    <source>
        <dbReference type="ARBA" id="ARBA00023316"/>
    </source>
</evidence>
<evidence type="ECO:0000313" key="7">
    <source>
        <dbReference type="Proteomes" id="UP000280960"/>
    </source>
</evidence>
<evidence type="ECO:0000313" key="6">
    <source>
        <dbReference type="EMBL" id="AYO31912.1"/>
    </source>
</evidence>
<organism evidence="6 7">
    <name type="scientific">Biomaibacter acetigenes</name>
    <dbReference type="NCBI Taxonomy" id="2316383"/>
    <lineage>
        <taxon>Bacteria</taxon>
        <taxon>Bacillati</taxon>
        <taxon>Bacillota</taxon>
        <taxon>Clostridia</taxon>
        <taxon>Thermosediminibacterales</taxon>
        <taxon>Tepidanaerobacteraceae</taxon>
        <taxon>Biomaibacter</taxon>
    </lineage>
</organism>
<dbReference type="NCBIfam" id="TIGR00413">
    <property type="entry name" value="rlpA"/>
    <property type="match status" value="1"/>
</dbReference>
<reference evidence="6 7" key="1">
    <citation type="submission" date="2018-10" db="EMBL/GenBank/DDBJ databases">
        <authorList>
            <person name="Zhang X."/>
        </authorList>
    </citation>
    <scope>NUCLEOTIDE SEQUENCE [LARGE SCALE GENOMIC DNA]</scope>
    <source>
        <strain evidence="6 7">SK-G1</strain>
    </source>
</reference>
<keyword evidence="2 3" id="KW-0961">Cell wall biogenesis/degradation</keyword>
<dbReference type="GO" id="GO:0008932">
    <property type="term" value="F:lytic endotransglycosylase activity"/>
    <property type="evidence" value="ECO:0007669"/>
    <property type="project" value="UniProtKB-UniRule"/>
</dbReference>
<evidence type="ECO:0000259" key="5">
    <source>
        <dbReference type="Pfam" id="PF03330"/>
    </source>
</evidence>
<comment type="function">
    <text evidence="3">Lytic transglycosylase with a strong preference for naked glycan strands that lack stem peptides.</text>
</comment>
<dbReference type="EC" id="4.2.2.-" evidence="3"/>
<dbReference type="InterPro" id="IPR036908">
    <property type="entry name" value="RlpA-like_sf"/>
</dbReference>
<dbReference type="AlphaFoldDB" id="A0A3G2R8U7"/>
<dbReference type="EMBL" id="CP033169">
    <property type="protein sequence ID" value="AYO31912.1"/>
    <property type="molecule type" value="Genomic_DNA"/>
</dbReference>
<keyword evidence="1 3" id="KW-0456">Lyase</keyword>
<dbReference type="PANTHER" id="PTHR34183">
    <property type="entry name" value="ENDOLYTIC PEPTIDOGLYCAN TRANSGLYCOSYLASE RLPA"/>
    <property type="match status" value="1"/>
</dbReference>
<sequence>MALGKKIAGLVFALLVFFCIGGPIKGVESHEEVFQPDVSRFADRAEEYLPVKQNIKTTTAGVLTGRASWYGPGFDGRLTASGQVFDQSALTAAHRELAFGTKVRVTNLSNGKSVLVTINDRGPYVAGRHLDLSRAAAEQVDMVEQGVAEVKMEVIP</sequence>
<protein>
    <recommendedName>
        <fullName evidence="3">Probable endolytic peptidoglycan transglycosylase RlpA</fullName>
        <ecNumber evidence="3">4.2.2.-</ecNumber>
    </recommendedName>
</protein>
<name>A0A3G2R8U7_9FIRM</name>
<dbReference type="Gene3D" id="2.40.40.10">
    <property type="entry name" value="RlpA-like domain"/>
    <property type="match status" value="1"/>
</dbReference>
<feature type="domain" description="RlpA-like protein double-psi beta-barrel" evidence="5">
    <location>
        <begin position="64"/>
        <end position="151"/>
    </location>
</feature>
<dbReference type="GO" id="GO:0000270">
    <property type="term" value="P:peptidoglycan metabolic process"/>
    <property type="evidence" value="ECO:0007669"/>
    <property type="project" value="UniProtKB-UniRule"/>
</dbReference>
<dbReference type="InterPro" id="IPR009009">
    <property type="entry name" value="RlpA-like_DPBB"/>
</dbReference>
<dbReference type="PANTHER" id="PTHR34183:SF1">
    <property type="entry name" value="ENDOLYTIC PEPTIDOGLYCAN TRANSGLYCOSYLASE RLPA"/>
    <property type="match status" value="1"/>
</dbReference>
<dbReference type="InterPro" id="IPR034718">
    <property type="entry name" value="RlpA"/>
</dbReference>
<dbReference type="SUPFAM" id="SSF50685">
    <property type="entry name" value="Barwin-like endoglucanases"/>
    <property type="match status" value="1"/>
</dbReference>